<comment type="subunit">
    <text evidence="5">Part of an enzyme complex containing four subunits: a flavoprotein, an iron-sulfur protein, plus two membrane-anchoring proteins, SdhC and SdhD.</text>
</comment>
<keyword evidence="7" id="KW-0813">Transport</keyword>
<comment type="cofactor">
    <cofactor evidence="1">
        <name>heme</name>
        <dbReference type="ChEBI" id="CHEBI:30413"/>
    </cofactor>
</comment>
<feature type="transmembrane region" description="Helical" evidence="16">
    <location>
        <begin position="26"/>
        <end position="50"/>
    </location>
</feature>
<evidence type="ECO:0000256" key="4">
    <source>
        <dbReference type="ARBA" id="ARBA00005163"/>
    </source>
</evidence>
<comment type="pathway">
    <text evidence="4">Carbohydrate metabolism; tricarboxylic acid cycle.</text>
</comment>
<dbReference type="EMBL" id="JADCKQ010000002">
    <property type="protein sequence ID" value="MBI1492737.1"/>
    <property type="molecule type" value="Genomic_DNA"/>
</dbReference>
<dbReference type="Gene3D" id="1.20.1300.10">
    <property type="entry name" value="Fumarate reductase/succinate dehydrogenase, transmembrane subunit"/>
    <property type="match status" value="1"/>
</dbReference>
<proteinExistence type="predicted"/>
<evidence type="ECO:0000256" key="2">
    <source>
        <dbReference type="ARBA" id="ARBA00004050"/>
    </source>
</evidence>
<keyword evidence="9" id="KW-0349">Heme</keyword>
<keyword evidence="10 16" id="KW-0812">Transmembrane</keyword>
<dbReference type="SUPFAM" id="SSF81343">
    <property type="entry name" value="Fumarate reductase respiratory complex transmembrane subunits"/>
    <property type="match status" value="1"/>
</dbReference>
<feature type="transmembrane region" description="Helical" evidence="16">
    <location>
        <begin position="99"/>
        <end position="119"/>
    </location>
</feature>
<keyword evidence="15 16" id="KW-0472">Membrane</keyword>
<keyword evidence="11" id="KW-0479">Metal-binding</keyword>
<dbReference type="AlphaFoldDB" id="A0A8J7LPF2"/>
<keyword evidence="14" id="KW-0408">Iron</keyword>
<evidence type="ECO:0000256" key="12">
    <source>
        <dbReference type="ARBA" id="ARBA00022982"/>
    </source>
</evidence>
<evidence type="ECO:0000256" key="11">
    <source>
        <dbReference type="ARBA" id="ARBA00022723"/>
    </source>
</evidence>
<dbReference type="GO" id="GO:0006099">
    <property type="term" value="P:tricarboxylic acid cycle"/>
    <property type="evidence" value="ECO:0007669"/>
    <property type="project" value="UniProtKB-UniPathway"/>
</dbReference>
<evidence type="ECO:0000256" key="13">
    <source>
        <dbReference type="ARBA" id="ARBA00022989"/>
    </source>
</evidence>
<protein>
    <recommendedName>
        <fullName evidence="6">Succinate dehydrogenase hydrophobic membrane anchor subunit</fullName>
    </recommendedName>
</protein>
<dbReference type="UniPathway" id="UPA00223"/>
<evidence type="ECO:0000313" key="17">
    <source>
        <dbReference type="EMBL" id="MBI1492737.1"/>
    </source>
</evidence>
<comment type="caution">
    <text evidence="17">The sequence shown here is derived from an EMBL/GenBank/DDBJ whole genome shotgun (WGS) entry which is preliminary data.</text>
</comment>
<evidence type="ECO:0000256" key="5">
    <source>
        <dbReference type="ARBA" id="ARBA00011558"/>
    </source>
</evidence>
<evidence type="ECO:0000313" key="18">
    <source>
        <dbReference type="Proteomes" id="UP000640583"/>
    </source>
</evidence>
<evidence type="ECO:0000256" key="15">
    <source>
        <dbReference type="ARBA" id="ARBA00023136"/>
    </source>
</evidence>
<dbReference type="GO" id="GO:0020037">
    <property type="term" value="F:heme binding"/>
    <property type="evidence" value="ECO:0007669"/>
    <property type="project" value="InterPro"/>
</dbReference>
<evidence type="ECO:0000256" key="10">
    <source>
        <dbReference type="ARBA" id="ARBA00022692"/>
    </source>
</evidence>
<evidence type="ECO:0000256" key="7">
    <source>
        <dbReference type="ARBA" id="ARBA00022448"/>
    </source>
</evidence>
<dbReference type="Proteomes" id="UP000640583">
    <property type="component" value="Unassembled WGS sequence"/>
</dbReference>
<accession>A0A8J7LPF2</accession>
<dbReference type="RefSeq" id="WP_228847638.1">
    <property type="nucleotide sequence ID" value="NZ_JADCKQ010000002.1"/>
</dbReference>
<feature type="transmembrane region" description="Helical" evidence="16">
    <location>
        <begin position="62"/>
        <end position="79"/>
    </location>
</feature>
<dbReference type="GO" id="GO:0016020">
    <property type="term" value="C:membrane"/>
    <property type="evidence" value="ECO:0007669"/>
    <property type="project" value="UniProtKB-SubCell"/>
</dbReference>
<sequence>MSFLTDRKRANGLGSSKSGTAHHWQMMIGSTALILLVPLFVYVFGSAIGLGYDDAIAHFAKPFNAIITGLTITVGMIHFRHGVQIMLEDYVHGHTRTYLIAGAACLSYGLIAVALFALARIAL</sequence>
<dbReference type="InterPro" id="IPR014312">
    <property type="entry name" value="Succ_DH_anchor"/>
</dbReference>
<evidence type="ECO:0000256" key="16">
    <source>
        <dbReference type="SAM" id="Phobius"/>
    </source>
</evidence>
<name>A0A8J7LPF2_9RHOB</name>
<dbReference type="NCBIfam" id="TIGR02968">
    <property type="entry name" value="succ_dehyd_anc"/>
    <property type="match status" value="1"/>
</dbReference>
<keyword evidence="8" id="KW-0816">Tricarboxylic acid cycle</keyword>
<dbReference type="CDD" id="cd03495">
    <property type="entry name" value="SQR_TypeC_SdhD_like"/>
    <property type="match status" value="1"/>
</dbReference>
<dbReference type="InterPro" id="IPR034804">
    <property type="entry name" value="SQR/QFR_C/D"/>
</dbReference>
<gene>
    <name evidence="17" type="primary">sdhD</name>
    <name evidence="17" type="ORF">H1D41_03705</name>
</gene>
<keyword evidence="13 16" id="KW-1133">Transmembrane helix</keyword>
<dbReference type="InterPro" id="IPR000701">
    <property type="entry name" value="SuccDH_FuR_B_TM-su"/>
</dbReference>
<dbReference type="GO" id="GO:0046872">
    <property type="term" value="F:metal ion binding"/>
    <property type="evidence" value="ECO:0007669"/>
    <property type="project" value="UniProtKB-KW"/>
</dbReference>
<keyword evidence="12" id="KW-0249">Electron transport</keyword>
<evidence type="ECO:0000256" key="3">
    <source>
        <dbReference type="ARBA" id="ARBA00004141"/>
    </source>
</evidence>
<evidence type="ECO:0000256" key="8">
    <source>
        <dbReference type="ARBA" id="ARBA00022532"/>
    </source>
</evidence>
<comment type="subcellular location">
    <subcellularLocation>
        <location evidence="3">Membrane</location>
        <topology evidence="3">Multi-pass membrane protein</topology>
    </subcellularLocation>
</comment>
<evidence type="ECO:0000256" key="14">
    <source>
        <dbReference type="ARBA" id="ARBA00023004"/>
    </source>
</evidence>
<evidence type="ECO:0000256" key="1">
    <source>
        <dbReference type="ARBA" id="ARBA00001971"/>
    </source>
</evidence>
<evidence type="ECO:0000256" key="6">
    <source>
        <dbReference type="ARBA" id="ARBA00019425"/>
    </source>
</evidence>
<dbReference type="Pfam" id="PF01127">
    <property type="entry name" value="Sdh_cyt"/>
    <property type="match status" value="1"/>
</dbReference>
<evidence type="ECO:0000256" key="9">
    <source>
        <dbReference type="ARBA" id="ARBA00022617"/>
    </source>
</evidence>
<organism evidence="17 18">
    <name type="scientific">Halocynthiibacter styelae</name>
    <dbReference type="NCBI Taxonomy" id="2761955"/>
    <lineage>
        <taxon>Bacteria</taxon>
        <taxon>Pseudomonadati</taxon>
        <taxon>Pseudomonadota</taxon>
        <taxon>Alphaproteobacteria</taxon>
        <taxon>Rhodobacterales</taxon>
        <taxon>Paracoccaceae</taxon>
        <taxon>Halocynthiibacter</taxon>
    </lineage>
</organism>
<keyword evidence="18" id="KW-1185">Reference proteome</keyword>
<comment type="function">
    <text evidence="2">Membrane-anchoring subunit of succinate dehydrogenase (SDH).</text>
</comment>
<reference evidence="17" key="1">
    <citation type="submission" date="2020-10" db="EMBL/GenBank/DDBJ databases">
        <title>Paenihalocynthiibacter styelae gen. nov., sp. nov., isolated from stalked sea squirt Styela clava.</title>
        <authorList>
            <person name="Kim Y.-O."/>
            <person name="Yoon J.-H."/>
        </authorList>
    </citation>
    <scope>NUCLEOTIDE SEQUENCE</scope>
    <source>
        <strain evidence="17">MYP1-1</strain>
    </source>
</reference>